<protein>
    <submittedName>
        <fullName evidence="1">Uncharacterized protein</fullName>
    </submittedName>
</protein>
<evidence type="ECO:0000313" key="2">
    <source>
        <dbReference type="Proteomes" id="UP000054404"/>
    </source>
</evidence>
<dbReference type="Proteomes" id="UP000054404">
    <property type="component" value="Unassembled WGS sequence"/>
</dbReference>
<dbReference type="AlphaFoldDB" id="A0A0W1KLB2"/>
<dbReference type="PATRIC" id="fig|59561.3.peg.140"/>
<proteinExistence type="predicted"/>
<reference evidence="1 2" key="1">
    <citation type="submission" date="2015-11" db="EMBL/GenBank/DDBJ databases">
        <title>Draft Genome Sequence of the Type Strain Trueperella bernardiae LCDC 89-0504T, Isolated from Blood Culture.</title>
        <authorList>
            <person name="Bernier A.-M."/>
            <person name="Bernard K."/>
        </authorList>
    </citation>
    <scope>NUCLEOTIDE SEQUENCE [LARGE SCALE GENOMIC DNA]</scope>
    <source>
        <strain evidence="1 2">LCDC 89-0504</strain>
    </source>
</reference>
<gene>
    <name evidence="1" type="ORF">AQZ59_00140</name>
</gene>
<organism evidence="1 2">
    <name type="scientific">Trueperella bernardiae</name>
    <dbReference type="NCBI Taxonomy" id="59561"/>
    <lineage>
        <taxon>Bacteria</taxon>
        <taxon>Bacillati</taxon>
        <taxon>Actinomycetota</taxon>
        <taxon>Actinomycetes</taxon>
        <taxon>Actinomycetales</taxon>
        <taxon>Actinomycetaceae</taxon>
        <taxon>Trueperella</taxon>
    </lineage>
</organism>
<sequence length="349" mass="38233">MEHVIASNQGSPTASPLYRAPRVPGPWARHHLWYQATPQEVHTTNVALGLISECARFGMNVMSLPALIADAEPDYIEKVTRAASRRGVRLLPHVGADVVARAPALAAERYAILNQWFDHGAYGVELGTIDLTDPEELTDSGAHIHAGWDTRELLAYVESHQDAIVSANVRSTSFAEASTHALEDFFDVVRFQIATPHAFTPDTFPGEVANILQFFEIAGAIPSWNCSFDALENRAGNLSEGAILLASCFFPGFLHFEQNIPGRSPSVRHALRLRNSLSLHHSSILISTDKAADGFIWLATDKVSMLLNFGPYPYLVPNDGRVLVSSLIELPEEGTNLVIPPGEAAWLRR</sequence>
<name>A0A0W1KLB2_9ACTO</name>
<accession>A0A0W1KLB2</accession>
<evidence type="ECO:0000313" key="1">
    <source>
        <dbReference type="EMBL" id="KTF04840.1"/>
    </source>
</evidence>
<dbReference type="STRING" id="59561.AQZ59_00140"/>
<dbReference type="EMBL" id="LNIZ01000001">
    <property type="protein sequence ID" value="KTF04840.1"/>
    <property type="molecule type" value="Genomic_DNA"/>
</dbReference>
<comment type="caution">
    <text evidence="1">The sequence shown here is derived from an EMBL/GenBank/DDBJ whole genome shotgun (WGS) entry which is preliminary data.</text>
</comment>
<keyword evidence="2" id="KW-1185">Reference proteome</keyword>